<dbReference type="EMBL" id="UINC01000543">
    <property type="protein sequence ID" value="SUZ57104.1"/>
    <property type="molecule type" value="Genomic_DNA"/>
</dbReference>
<accession>A0A381NSK9</accession>
<dbReference type="PANTHER" id="PTHR42879:SF2">
    <property type="entry name" value="3-OXOACYL-[ACYL-CARRIER-PROTEIN] REDUCTASE FABG"/>
    <property type="match status" value="1"/>
</dbReference>
<dbReference type="SMART" id="SM00822">
    <property type="entry name" value="PKS_KR"/>
    <property type="match status" value="1"/>
</dbReference>
<name>A0A381NSK9_9ZZZZ</name>
<dbReference type="CDD" id="cd05233">
    <property type="entry name" value="SDR_c"/>
    <property type="match status" value="1"/>
</dbReference>
<dbReference type="FunFam" id="3.40.50.720:FF:000084">
    <property type="entry name" value="Short-chain dehydrogenase reductase"/>
    <property type="match status" value="1"/>
</dbReference>
<reference evidence="3" key="1">
    <citation type="submission" date="2018-05" db="EMBL/GenBank/DDBJ databases">
        <authorList>
            <person name="Lanie J.A."/>
            <person name="Ng W.-L."/>
            <person name="Kazmierczak K.M."/>
            <person name="Andrzejewski T.M."/>
            <person name="Davidsen T.M."/>
            <person name="Wayne K.J."/>
            <person name="Tettelin H."/>
            <person name="Glass J.I."/>
            <person name="Rusch D."/>
            <person name="Podicherti R."/>
            <person name="Tsui H.-C.T."/>
            <person name="Winkler M.E."/>
        </authorList>
    </citation>
    <scope>NUCLEOTIDE SEQUENCE</scope>
</reference>
<dbReference type="NCBIfam" id="NF005559">
    <property type="entry name" value="PRK07231.1"/>
    <property type="match status" value="1"/>
</dbReference>
<dbReference type="PRINTS" id="PR00080">
    <property type="entry name" value="SDRFAMILY"/>
</dbReference>
<dbReference type="SUPFAM" id="SSF51735">
    <property type="entry name" value="NAD(P)-binding Rossmann-fold domains"/>
    <property type="match status" value="1"/>
</dbReference>
<comment type="similarity">
    <text evidence="1">Belongs to the short-chain dehydrogenases/reductases (SDR) family.</text>
</comment>
<dbReference type="InterPro" id="IPR002347">
    <property type="entry name" value="SDR_fam"/>
</dbReference>
<organism evidence="3">
    <name type="scientific">marine metagenome</name>
    <dbReference type="NCBI Taxonomy" id="408172"/>
    <lineage>
        <taxon>unclassified sequences</taxon>
        <taxon>metagenomes</taxon>
        <taxon>ecological metagenomes</taxon>
    </lineage>
</organism>
<feature type="domain" description="Ketoreductase" evidence="2">
    <location>
        <begin position="6"/>
        <end position="190"/>
    </location>
</feature>
<dbReference type="PRINTS" id="PR00081">
    <property type="entry name" value="GDHRDH"/>
</dbReference>
<evidence type="ECO:0000313" key="3">
    <source>
        <dbReference type="EMBL" id="SUZ57104.1"/>
    </source>
</evidence>
<evidence type="ECO:0000259" key="2">
    <source>
        <dbReference type="SMART" id="SM00822"/>
    </source>
</evidence>
<sequence length="258" mass="26909">MDLQGRAAVVTGGGRGIGSAIARILAENGATVVVSARSVDEIENVAKSLQSEGYEAHAIPCDVADETSVEMMAQEASRRFGDIDIVVNNAGIARSNPVKGLTLEEWDRIFSVNATGTFLCTRAFLGGMIERGWGRVINVASVAGLQGGPYMAAYSASKHAQVGFTRALAAEVADQGVTANAICPGYVDTAMADYAVARIVGKTGLSYEEALQSILATNPQQRLIRPEEVAHVALMLCSTDAEGINGQSIVIDGGLGVH</sequence>
<dbReference type="InterPro" id="IPR050259">
    <property type="entry name" value="SDR"/>
</dbReference>
<evidence type="ECO:0000256" key="1">
    <source>
        <dbReference type="ARBA" id="ARBA00006484"/>
    </source>
</evidence>
<dbReference type="InterPro" id="IPR036291">
    <property type="entry name" value="NAD(P)-bd_dom_sf"/>
</dbReference>
<dbReference type="Gene3D" id="3.40.50.720">
    <property type="entry name" value="NAD(P)-binding Rossmann-like Domain"/>
    <property type="match status" value="1"/>
</dbReference>
<dbReference type="AlphaFoldDB" id="A0A381NSK9"/>
<dbReference type="InterPro" id="IPR057326">
    <property type="entry name" value="KR_dom"/>
</dbReference>
<dbReference type="PANTHER" id="PTHR42879">
    <property type="entry name" value="3-OXOACYL-(ACYL-CARRIER-PROTEIN) REDUCTASE"/>
    <property type="match status" value="1"/>
</dbReference>
<dbReference type="NCBIfam" id="NF009466">
    <property type="entry name" value="PRK12826.1-2"/>
    <property type="match status" value="1"/>
</dbReference>
<dbReference type="Pfam" id="PF00106">
    <property type="entry name" value="adh_short"/>
    <property type="match status" value="1"/>
</dbReference>
<protein>
    <recommendedName>
        <fullName evidence="2">Ketoreductase domain-containing protein</fullName>
    </recommendedName>
</protein>
<proteinExistence type="inferred from homology"/>
<gene>
    <name evidence="3" type="ORF">METZ01_LOCUS9958</name>
</gene>
<dbReference type="PIRSF" id="PIRSF000126">
    <property type="entry name" value="11-beta-HSD1"/>
    <property type="match status" value="1"/>
</dbReference>